<dbReference type="AlphaFoldDB" id="A0A1G2SJB8"/>
<dbReference type="STRING" id="1802730.A2591_04090"/>
<dbReference type="Proteomes" id="UP000178168">
    <property type="component" value="Unassembled WGS sequence"/>
</dbReference>
<sequence>MSLKTRGFTLVELLVVISIIGLFASVVLSAVNSARVKAENTNKIAAMQQYQKAILLAYDANGEYPDPGDTGIKCLGDQPDDTCGWSGATSESATLNGILDDFISLPILNPIVNSLGTTFEGAMYQCSSRTIAGECTAANIRWFTDPAGTCGNATQDILNNTLRRCYLTYP</sequence>
<comment type="caution">
    <text evidence="1">The sequence shown here is derived from an EMBL/GenBank/DDBJ whole genome shotgun (WGS) entry which is preliminary data.</text>
</comment>
<dbReference type="NCBIfam" id="TIGR02532">
    <property type="entry name" value="IV_pilin_GFxxxE"/>
    <property type="match status" value="1"/>
</dbReference>
<organism evidence="1 2">
    <name type="scientific">Candidatus Yonathbacteria bacterium RIFOXYD1_FULL_52_36</name>
    <dbReference type="NCBI Taxonomy" id="1802730"/>
    <lineage>
        <taxon>Bacteria</taxon>
        <taxon>Candidatus Yonathiibacteriota</taxon>
    </lineage>
</organism>
<proteinExistence type="predicted"/>
<dbReference type="Gene3D" id="3.30.700.10">
    <property type="entry name" value="Glycoprotein, Type 4 Pilin"/>
    <property type="match status" value="1"/>
</dbReference>
<dbReference type="SUPFAM" id="SSF54523">
    <property type="entry name" value="Pili subunits"/>
    <property type="match status" value="1"/>
</dbReference>
<gene>
    <name evidence="1" type="ORF">A2591_04090</name>
</gene>
<dbReference type="InterPro" id="IPR012902">
    <property type="entry name" value="N_methyl_site"/>
</dbReference>
<accession>A0A1G2SJB8</accession>
<dbReference type="PROSITE" id="PS00409">
    <property type="entry name" value="PROKAR_NTER_METHYL"/>
    <property type="match status" value="1"/>
</dbReference>
<name>A0A1G2SJB8_9BACT</name>
<dbReference type="PANTHER" id="PTHR30093">
    <property type="entry name" value="GENERAL SECRETION PATHWAY PROTEIN G"/>
    <property type="match status" value="1"/>
</dbReference>
<dbReference type="EMBL" id="MHUZ01000030">
    <property type="protein sequence ID" value="OHA85130.1"/>
    <property type="molecule type" value="Genomic_DNA"/>
</dbReference>
<reference evidence="1 2" key="1">
    <citation type="journal article" date="2016" name="Nat. Commun.">
        <title>Thousands of microbial genomes shed light on interconnected biogeochemical processes in an aquifer system.</title>
        <authorList>
            <person name="Anantharaman K."/>
            <person name="Brown C.T."/>
            <person name="Hug L.A."/>
            <person name="Sharon I."/>
            <person name="Castelle C.J."/>
            <person name="Probst A.J."/>
            <person name="Thomas B.C."/>
            <person name="Singh A."/>
            <person name="Wilkins M.J."/>
            <person name="Karaoz U."/>
            <person name="Brodie E.L."/>
            <person name="Williams K.H."/>
            <person name="Hubbard S.S."/>
            <person name="Banfield J.F."/>
        </authorList>
    </citation>
    <scope>NUCLEOTIDE SEQUENCE [LARGE SCALE GENOMIC DNA]</scope>
</reference>
<evidence type="ECO:0008006" key="3">
    <source>
        <dbReference type="Google" id="ProtNLM"/>
    </source>
</evidence>
<dbReference type="InterPro" id="IPR045584">
    <property type="entry name" value="Pilin-like"/>
</dbReference>
<evidence type="ECO:0000313" key="2">
    <source>
        <dbReference type="Proteomes" id="UP000178168"/>
    </source>
</evidence>
<evidence type="ECO:0000313" key="1">
    <source>
        <dbReference type="EMBL" id="OHA85130.1"/>
    </source>
</evidence>
<dbReference type="Pfam" id="PF07963">
    <property type="entry name" value="N_methyl"/>
    <property type="match status" value="1"/>
</dbReference>
<protein>
    <recommendedName>
        <fullName evidence="3">Type II secretion system protein GspG C-terminal domain-containing protein</fullName>
    </recommendedName>
</protein>